<dbReference type="AlphaFoldDB" id="A0AAN7HLM1"/>
<feature type="compositionally biased region" description="Basic and acidic residues" evidence="1">
    <location>
        <begin position="127"/>
        <end position="169"/>
    </location>
</feature>
<dbReference type="GO" id="GO:0030515">
    <property type="term" value="F:snoRNA binding"/>
    <property type="evidence" value="ECO:0007669"/>
    <property type="project" value="InterPro"/>
</dbReference>
<dbReference type="Proteomes" id="UP001303647">
    <property type="component" value="Unassembled WGS sequence"/>
</dbReference>
<keyword evidence="3" id="KW-1185">Reference proteome</keyword>
<gene>
    <name evidence="2" type="ORF">C7999DRAFT_39016</name>
</gene>
<evidence type="ECO:0000313" key="3">
    <source>
        <dbReference type="Proteomes" id="UP001303647"/>
    </source>
</evidence>
<name>A0AAN7HLM1_9PEZI</name>
<dbReference type="EMBL" id="MU857618">
    <property type="protein sequence ID" value="KAK4249887.1"/>
    <property type="molecule type" value="Genomic_DNA"/>
</dbReference>
<feature type="compositionally biased region" description="Basic and acidic residues" evidence="1">
    <location>
        <begin position="9"/>
        <end position="19"/>
    </location>
</feature>
<comment type="caution">
    <text evidence="2">The sequence shown here is derived from an EMBL/GenBank/DDBJ whole genome shotgun (WGS) entry which is preliminary data.</text>
</comment>
<accession>A0AAN7HLM1</accession>
<evidence type="ECO:0000313" key="2">
    <source>
        <dbReference type="EMBL" id="KAK4249887.1"/>
    </source>
</evidence>
<reference evidence="2" key="2">
    <citation type="submission" date="2023-05" db="EMBL/GenBank/DDBJ databases">
        <authorList>
            <consortium name="Lawrence Berkeley National Laboratory"/>
            <person name="Steindorff A."/>
            <person name="Hensen N."/>
            <person name="Bonometti L."/>
            <person name="Westerberg I."/>
            <person name="Brannstrom I.O."/>
            <person name="Guillou S."/>
            <person name="Cros-Aarteil S."/>
            <person name="Calhoun S."/>
            <person name="Haridas S."/>
            <person name="Kuo A."/>
            <person name="Mondo S."/>
            <person name="Pangilinan J."/>
            <person name="Riley R."/>
            <person name="Labutti K."/>
            <person name="Andreopoulos B."/>
            <person name="Lipzen A."/>
            <person name="Chen C."/>
            <person name="Yanf M."/>
            <person name="Daum C."/>
            <person name="Ng V."/>
            <person name="Clum A."/>
            <person name="Ohm R."/>
            <person name="Martin F."/>
            <person name="Silar P."/>
            <person name="Natvig D."/>
            <person name="Lalanne C."/>
            <person name="Gautier V."/>
            <person name="Ament-Velasquez S.L."/>
            <person name="Kruys A."/>
            <person name="Hutchinson M.I."/>
            <person name="Powell A.J."/>
            <person name="Barry K."/>
            <person name="Miller A.N."/>
            <person name="Grigoriev I.V."/>
            <person name="Debuchy R."/>
            <person name="Gladieux P."/>
            <person name="Thoren M.H."/>
            <person name="Johannesson H."/>
        </authorList>
    </citation>
    <scope>NUCLEOTIDE SEQUENCE</scope>
    <source>
        <strain evidence="2">CBS 359.72</strain>
    </source>
</reference>
<evidence type="ECO:0000256" key="1">
    <source>
        <dbReference type="SAM" id="MobiDB-lite"/>
    </source>
</evidence>
<proteinExistence type="predicted"/>
<reference evidence="2" key="1">
    <citation type="journal article" date="2023" name="Mol. Phylogenet. Evol.">
        <title>Genome-scale phylogeny and comparative genomics of the fungal order Sordariales.</title>
        <authorList>
            <person name="Hensen N."/>
            <person name="Bonometti L."/>
            <person name="Westerberg I."/>
            <person name="Brannstrom I.O."/>
            <person name="Guillou S."/>
            <person name="Cros-Aarteil S."/>
            <person name="Calhoun S."/>
            <person name="Haridas S."/>
            <person name="Kuo A."/>
            <person name="Mondo S."/>
            <person name="Pangilinan J."/>
            <person name="Riley R."/>
            <person name="LaButti K."/>
            <person name="Andreopoulos B."/>
            <person name="Lipzen A."/>
            <person name="Chen C."/>
            <person name="Yan M."/>
            <person name="Daum C."/>
            <person name="Ng V."/>
            <person name="Clum A."/>
            <person name="Steindorff A."/>
            <person name="Ohm R.A."/>
            <person name="Martin F."/>
            <person name="Silar P."/>
            <person name="Natvig D.O."/>
            <person name="Lalanne C."/>
            <person name="Gautier V."/>
            <person name="Ament-Velasquez S.L."/>
            <person name="Kruys A."/>
            <person name="Hutchinson M.I."/>
            <person name="Powell A.J."/>
            <person name="Barry K."/>
            <person name="Miller A.N."/>
            <person name="Grigoriev I.V."/>
            <person name="Debuchy R."/>
            <person name="Gladieux P."/>
            <person name="Hiltunen Thoren M."/>
            <person name="Johannesson H."/>
        </authorList>
    </citation>
    <scope>NUCLEOTIDE SEQUENCE</scope>
    <source>
        <strain evidence="2">CBS 359.72</strain>
    </source>
</reference>
<feature type="compositionally biased region" description="Basic and acidic residues" evidence="1">
    <location>
        <begin position="276"/>
        <end position="285"/>
    </location>
</feature>
<feature type="compositionally biased region" description="Low complexity" evidence="1">
    <location>
        <begin position="217"/>
        <end position="231"/>
    </location>
</feature>
<organism evidence="2 3">
    <name type="scientific">Corynascus novoguineensis</name>
    <dbReference type="NCBI Taxonomy" id="1126955"/>
    <lineage>
        <taxon>Eukaryota</taxon>
        <taxon>Fungi</taxon>
        <taxon>Dikarya</taxon>
        <taxon>Ascomycota</taxon>
        <taxon>Pezizomycotina</taxon>
        <taxon>Sordariomycetes</taxon>
        <taxon>Sordariomycetidae</taxon>
        <taxon>Sordariales</taxon>
        <taxon>Chaetomiaceae</taxon>
        <taxon>Corynascus</taxon>
    </lineage>
</organism>
<feature type="compositionally biased region" description="Basic and acidic residues" evidence="1">
    <location>
        <begin position="237"/>
        <end position="252"/>
    </location>
</feature>
<protein>
    <submittedName>
        <fullName evidence="2">Uncharacterized protein</fullName>
    </submittedName>
</protein>
<feature type="region of interest" description="Disordered" evidence="1">
    <location>
        <begin position="1"/>
        <end position="338"/>
    </location>
</feature>
<dbReference type="InterPro" id="IPR013268">
    <property type="entry name" value="UTP16"/>
</dbReference>
<feature type="compositionally biased region" description="Acidic residues" evidence="1">
    <location>
        <begin position="188"/>
        <end position="201"/>
    </location>
</feature>
<sequence>MVTRRSARKLAEDAKKAPDVVEIVSLDSEPEAPEVENEAPGSAPGSEAGEGVDEQPLLRAASIKYRSDDPVEEENQQQDDPHSPSSAKLAVRTKDTGSAKRKHVSIEIPLPTSSALRRRKSGAPISESHDGDDGDVFRTPKEKKQHITFDDSDHDEFVTPKEGPSRDPLEDSIAESGGKGAETNGRNDEEDVDDDSDDDAPPEAVSTRAAEVETLKAAEAAAKAAEQQVAALKRKRQERDARLKRQAEERKRAQQASGGDDEDEDAAQNGQEPMLEVERKKRDVPKLLPLELLDSDEEDDVAHQHSPAADGQRKRRKLGGVEQALLREPKLPKDKRLGSTAYRVVKGNGDTRLAPKVKKHAVNLKETLLRRDRVAKSRGGFFVKSR</sequence>
<dbReference type="GO" id="GO:0006364">
    <property type="term" value="P:rRNA processing"/>
    <property type="evidence" value="ECO:0007669"/>
    <property type="project" value="InterPro"/>
</dbReference>
<feature type="compositionally biased region" description="Acidic residues" evidence="1">
    <location>
        <begin position="28"/>
        <end position="37"/>
    </location>
</feature>
<feature type="compositionally biased region" description="Basic and acidic residues" evidence="1">
    <location>
        <begin position="325"/>
        <end position="337"/>
    </location>
</feature>
<dbReference type="Pfam" id="PF08297">
    <property type="entry name" value="U3_snoRNA_assoc"/>
    <property type="match status" value="1"/>
</dbReference>